<organism evidence="2 3">
    <name type="scientific">Abeliophyllum distichum</name>
    <dbReference type="NCBI Taxonomy" id="126358"/>
    <lineage>
        <taxon>Eukaryota</taxon>
        <taxon>Viridiplantae</taxon>
        <taxon>Streptophyta</taxon>
        <taxon>Embryophyta</taxon>
        <taxon>Tracheophyta</taxon>
        <taxon>Spermatophyta</taxon>
        <taxon>Magnoliopsida</taxon>
        <taxon>eudicotyledons</taxon>
        <taxon>Gunneridae</taxon>
        <taxon>Pentapetalae</taxon>
        <taxon>asterids</taxon>
        <taxon>lamiids</taxon>
        <taxon>Lamiales</taxon>
        <taxon>Oleaceae</taxon>
        <taxon>Forsythieae</taxon>
        <taxon>Abeliophyllum</taxon>
    </lineage>
</organism>
<dbReference type="Proteomes" id="UP001604336">
    <property type="component" value="Unassembled WGS sequence"/>
</dbReference>
<name>A0ABD1SZ80_9LAMI</name>
<feature type="region of interest" description="Disordered" evidence="1">
    <location>
        <begin position="1"/>
        <end position="71"/>
    </location>
</feature>
<evidence type="ECO:0000313" key="3">
    <source>
        <dbReference type="Proteomes" id="UP001604336"/>
    </source>
</evidence>
<accession>A0ABD1SZ80</accession>
<keyword evidence="3" id="KW-1185">Reference proteome</keyword>
<dbReference type="EMBL" id="JBFOLK010000006">
    <property type="protein sequence ID" value="KAL2505732.1"/>
    <property type="molecule type" value="Genomic_DNA"/>
</dbReference>
<proteinExistence type="predicted"/>
<feature type="region of interest" description="Disordered" evidence="1">
    <location>
        <begin position="103"/>
        <end position="124"/>
    </location>
</feature>
<feature type="compositionally biased region" description="Polar residues" evidence="1">
    <location>
        <begin position="8"/>
        <end position="21"/>
    </location>
</feature>
<sequence length="124" mass="13279">MWSKNDDSQNQSNDWTNPNIRSESPSSSSLSKAVGEVNQAPLVASSSTPSISGRGACPTAPSKNITEKRGLDVGIPEMRGSLDKQDALVAKVLDEELRQLLAPGIEERADDPPEGFVPIYEPAM</sequence>
<dbReference type="AlphaFoldDB" id="A0ABD1SZ80"/>
<gene>
    <name evidence="2" type="ORF">Adt_21353</name>
</gene>
<reference evidence="3" key="1">
    <citation type="submission" date="2024-07" db="EMBL/GenBank/DDBJ databases">
        <title>Two chromosome-level genome assemblies of Korean endemic species Abeliophyllum distichum and Forsythia ovata (Oleaceae).</title>
        <authorList>
            <person name="Jang H."/>
        </authorList>
    </citation>
    <scope>NUCLEOTIDE SEQUENCE [LARGE SCALE GENOMIC DNA]</scope>
</reference>
<evidence type="ECO:0000256" key="1">
    <source>
        <dbReference type="SAM" id="MobiDB-lite"/>
    </source>
</evidence>
<evidence type="ECO:0000313" key="2">
    <source>
        <dbReference type="EMBL" id="KAL2505732.1"/>
    </source>
</evidence>
<protein>
    <submittedName>
        <fullName evidence="2">Uncharacterized protein</fullName>
    </submittedName>
</protein>
<feature type="compositionally biased region" description="Low complexity" evidence="1">
    <location>
        <begin position="22"/>
        <end position="31"/>
    </location>
</feature>
<comment type="caution">
    <text evidence="2">The sequence shown here is derived from an EMBL/GenBank/DDBJ whole genome shotgun (WGS) entry which is preliminary data.</text>
</comment>